<organism evidence="1">
    <name type="scientific">Aspergillus flavus</name>
    <dbReference type="NCBI Taxonomy" id="5059"/>
    <lineage>
        <taxon>Eukaryota</taxon>
        <taxon>Fungi</taxon>
        <taxon>Dikarya</taxon>
        <taxon>Ascomycota</taxon>
        <taxon>Pezizomycotina</taxon>
        <taxon>Eurotiomycetes</taxon>
        <taxon>Eurotiomycetidae</taxon>
        <taxon>Eurotiales</taxon>
        <taxon>Aspergillaceae</taxon>
        <taxon>Aspergillus</taxon>
        <taxon>Aspergillus subgen. Circumdati</taxon>
    </lineage>
</organism>
<sequence>MNHVPHRFTVVLDAEGVILRALGLTDPEISERIYPRKGGTTVLSYAARGGDSTTTHCQNYFCDTLV</sequence>
<dbReference type="EMBL" id="ML734646">
    <property type="protein sequence ID" value="KAB8243283.1"/>
    <property type="molecule type" value="Genomic_DNA"/>
</dbReference>
<protein>
    <submittedName>
        <fullName evidence="1">Uncharacterized protein</fullName>
    </submittedName>
</protein>
<accession>A0A5N6GS77</accession>
<gene>
    <name evidence="1" type="ORF">BDV35DRAFT_328298</name>
</gene>
<dbReference type="AlphaFoldDB" id="A0A5N6GS77"/>
<proteinExistence type="predicted"/>
<name>A0A5N6GS77_ASPFL</name>
<reference evidence="1" key="1">
    <citation type="submission" date="2019-04" db="EMBL/GenBank/DDBJ databases">
        <title>Friends and foes A comparative genomics study of 23 Aspergillus species from section Flavi.</title>
        <authorList>
            <consortium name="DOE Joint Genome Institute"/>
            <person name="Kjaerbolling I."/>
            <person name="Vesth T."/>
            <person name="Frisvad J.C."/>
            <person name="Nybo J.L."/>
            <person name="Theobald S."/>
            <person name="Kildgaard S."/>
            <person name="Isbrandt T."/>
            <person name="Kuo A."/>
            <person name="Sato A."/>
            <person name="Lyhne E.K."/>
            <person name="Kogle M.E."/>
            <person name="Wiebenga A."/>
            <person name="Kun R.S."/>
            <person name="Lubbers R.J."/>
            <person name="Makela M.R."/>
            <person name="Barry K."/>
            <person name="Chovatia M."/>
            <person name="Clum A."/>
            <person name="Daum C."/>
            <person name="Haridas S."/>
            <person name="He G."/>
            <person name="LaButti K."/>
            <person name="Lipzen A."/>
            <person name="Mondo S."/>
            <person name="Riley R."/>
            <person name="Salamov A."/>
            <person name="Simmons B.A."/>
            <person name="Magnuson J.K."/>
            <person name="Henrissat B."/>
            <person name="Mortensen U.H."/>
            <person name="Larsen T.O."/>
            <person name="Devries R.P."/>
            <person name="Grigoriev I.V."/>
            <person name="Machida M."/>
            <person name="Baker S.E."/>
            <person name="Andersen M.R."/>
        </authorList>
    </citation>
    <scope>NUCLEOTIDE SEQUENCE [LARGE SCALE GENOMIC DNA]</scope>
    <source>
        <strain evidence="1">CBS 121.62</strain>
    </source>
</reference>
<evidence type="ECO:0000313" key="1">
    <source>
        <dbReference type="EMBL" id="KAB8243283.1"/>
    </source>
</evidence>
<dbReference type="Proteomes" id="UP000325434">
    <property type="component" value="Unassembled WGS sequence"/>
</dbReference>